<reference evidence="2 3" key="1">
    <citation type="submission" date="2020-08" db="EMBL/GenBank/DDBJ databases">
        <title>Genomic Encyclopedia of Type Strains, Phase IV (KMG-IV): sequencing the most valuable type-strain genomes for metagenomic binning, comparative biology and taxonomic classification.</title>
        <authorList>
            <person name="Goeker M."/>
        </authorList>
    </citation>
    <scope>NUCLEOTIDE SEQUENCE [LARGE SCALE GENOMIC DNA]</scope>
    <source>
        <strain evidence="2 3">DSM 19612</strain>
    </source>
</reference>
<evidence type="ECO:0000313" key="3">
    <source>
        <dbReference type="Proteomes" id="UP000581688"/>
    </source>
</evidence>
<dbReference type="InterPro" id="IPR011009">
    <property type="entry name" value="Kinase-like_dom_sf"/>
</dbReference>
<evidence type="ECO:0000313" key="2">
    <source>
        <dbReference type="EMBL" id="MBB6455337.1"/>
    </source>
</evidence>
<feature type="domain" description="Protein kinase" evidence="1">
    <location>
        <begin position="14"/>
        <end position="279"/>
    </location>
</feature>
<gene>
    <name evidence="2" type="ORF">HNQ94_003837</name>
</gene>
<dbReference type="PANTHER" id="PTHR21310">
    <property type="entry name" value="AMINOGLYCOSIDE PHOSPHOTRANSFERASE-RELATED-RELATED"/>
    <property type="match status" value="1"/>
</dbReference>
<keyword evidence="2" id="KW-0418">Kinase</keyword>
<evidence type="ECO:0000259" key="1">
    <source>
        <dbReference type="PROSITE" id="PS50011"/>
    </source>
</evidence>
<sequence>MIKNILRPLGLSSCSVCEEVHGGRDSQVYKLIHNDVVYALRILPSPLHEQFLMEEEKIKMALENGIPVPKIYSVRIIEDYSVMLMEWCHGKTVFQELIENPNKANELGFEFGRIQASINKVSFSSVHKESRSWLLHTPEEAQLLEKVPHESMSHRLLHLDYHPLNVLTDGKQIVGVIDWANATFGDYRFDVSRTKAILGLEGAKHLHEEVLMEFEQGWRKGYEHILLKSLETVEGLPLFNAWAGLRMKRDLADVLTDEDYERIEVWIQKWLLEDSSNRM</sequence>
<dbReference type="Gene3D" id="3.30.200.20">
    <property type="entry name" value="Phosphorylase Kinase, domain 1"/>
    <property type="match status" value="1"/>
</dbReference>
<dbReference type="PANTHER" id="PTHR21310:SF40">
    <property type="entry name" value="AMINOGLYCOSIDE PHOSPHOTRANSFERASE DOMAIN-CONTAINING PROTEIN-RELATED"/>
    <property type="match status" value="1"/>
</dbReference>
<name>A0A841QAU1_9BACI</name>
<dbReference type="Proteomes" id="UP000581688">
    <property type="component" value="Unassembled WGS sequence"/>
</dbReference>
<organism evidence="2 3">
    <name type="scientific">Salirhabdus euzebyi</name>
    <dbReference type="NCBI Taxonomy" id="394506"/>
    <lineage>
        <taxon>Bacteria</taxon>
        <taxon>Bacillati</taxon>
        <taxon>Bacillota</taxon>
        <taxon>Bacilli</taxon>
        <taxon>Bacillales</taxon>
        <taxon>Bacillaceae</taxon>
        <taxon>Salirhabdus</taxon>
    </lineage>
</organism>
<dbReference type="EMBL" id="JACHGH010000019">
    <property type="protein sequence ID" value="MBB6455337.1"/>
    <property type="molecule type" value="Genomic_DNA"/>
</dbReference>
<protein>
    <submittedName>
        <fullName evidence="2">Aminoglycoside phosphotransferase (APT) family kinase protein</fullName>
    </submittedName>
</protein>
<dbReference type="RefSeq" id="WP_174497908.1">
    <property type="nucleotide sequence ID" value="NZ_CADDWK010000022.1"/>
</dbReference>
<keyword evidence="2" id="KW-0808">Transferase</keyword>
<dbReference type="InterPro" id="IPR000719">
    <property type="entry name" value="Prot_kinase_dom"/>
</dbReference>
<dbReference type="PROSITE" id="PS50011">
    <property type="entry name" value="PROTEIN_KINASE_DOM"/>
    <property type="match status" value="1"/>
</dbReference>
<dbReference type="InterPro" id="IPR051678">
    <property type="entry name" value="AGP_Transferase"/>
</dbReference>
<dbReference type="GO" id="GO:0004672">
    <property type="term" value="F:protein kinase activity"/>
    <property type="evidence" value="ECO:0007669"/>
    <property type="project" value="InterPro"/>
</dbReference>
<dbReference type="Pfam" id="PF01636">
    <property type="entry name" value="APH"/>
    <property type="match status" value="1"/>
</dbReference>
<keyword evidence="3" id="KW-1185">Reference proteome</keyword>
<dbReference type="GO" id="GO:0005524">
    <property type="term" value="F:ATP binding"/>
    <property type="evidence" value="ECO:0007669"/>
    <property type="project" value="InterPro"/>
</dbReference>
<proteinExistence type="predicted"/>
<dbReference type="InterPro" id="IPR002575">
    <property type="entry name" value="Aminoglycoside_PTrfase"/>
</dbReference>
<dbReference type="AlphaFoldDB" id="A0A841QAU1"/>
<accession>A0A841QAU1</accession>
<dbReference type="Gene3D" id="3.90.1200.10">
    <property type="match status" value="1"/>
</dbReference>
<dbReference type="SUPFAM" id="SSF56112">
    <property type="entry name" value="Protein kinase-like (PK-like)"/>
    <property type="match status" value="1"/>
</dbReference>
<comment type="caution">
    <text evidence="2">The sequence shown here is derived from an EMBL/GenBank/DDBJ whole genome shotgun (WGS) entry which is preliminary data.</text>
</comment>